<dbReference type="AlphaFoldDB" id="A0A1M5R7L9"/>
<feature type="binding site" evidence="11">
    <location>
        <position position="166"/>
    </location>
    <ligand>
        <name>substrate</name>
    </ligand>
</feature>
<dbReference type="PANTHER" id="PTHR10353:SF36">
    <property type="entry name" value="LP05116P"/>
    <property type="match status" value="1"/>
</dbReference>
<proteinExistence type="inferred from homology"/>
<reference evidence="15" key="1">
    <citation type="submission" date="2016-11" db="EMBL/GenBank/DDBJ databases">
        <authorList>
            <person name="Varghese N."/>
            <person name="Submissions S."/>
        </authorList>
    </citation>
    <scope>NUCLEOTIDE SEQUENCE [LARGE SCALE GENOMIC DNA]</scope>
    <source>
        <strain evidence="15">DSM 15807</strain>
    </source>
</reference>
<evidence type="ECO:0000313" key="14">
    <source>
        <dbReference type="EMBL" id="SHH22168.1"/>
    </source>
</evidence>
<keyword evidence="9" id="KW-0624">Polysaccharide degradation</keyword>
<comment type="pathway">
    <text evidence="2">Glycan metabolism; cellulose degradation.</text>
</comment>
<evidence type="ECO:0000256" key="4">
    <source>
        <dbReference type="ARBA" id="ARBA00012744"/>
    </source>
</evidence>
<name>A0A1M5R7L9_9BACT</name>
<dbReference type="InterPro" id="IPR017853">
    <property type="entry name" value="GH"/>
</dbReference>
<feature type="binding site" evidence="11">
    <location>
        <position position="396"/>
    </location>
    <ligand>
        <name>substrate</name>
    </ligand>
</feature>
<dbReference type="FunFam" id="3.20.20.80:FF:000004">
    <property type="entry name" value="Beta-glucosidase 6-phospho-beta-glucosidase"/>
    <property type="match status" value="1"/>
</dbReference>
<feature type="binding site" evidence="11">
    <location>
        <position position="295"/>
    </location>
    <ligand>
        <name>substrate</name>
    </ligand>
</feature>
<dbReference type="Gene3D" id="3.20.20.80">
    <property type="entry name" value="Glycosidases"/>
    <property type="match status" value="1"/>
</dbReference>
<evidence type="ECO:0000256" key="10">
    <source>
        <dbReference type="PIRSR" id="PIRSR617736-1"/>
    </source>
</evidence>
<evidence type="ECO:0000256" key="8">
    <source>
        <dbReference type="ARBA" id="ARBA00023295"/>
    </source>
</evidence>
<keyword evidence="6" id="KW-0136">Cellulose degradation</keyword>
<dbReference type="Proteomes" id="UP000242592">
    <property type="component" value="Unassembled WGS sequence"/>
</dbReference>
<evidence type="ECO:0000256" key="13">
    <source>
        <dbReference type="RuleBase" id="RU361175"/>
    </source>
</evidence>
<dbReference type="EMBL" id="FQXN01000001">
    <property type="protein sequence ID" value="SHH22168.1"/>
    <property type="molecule type" value="Genomic_DNA"/>
</dbReference>
<dbReference type="GO" id="GO:0005829">
    <property type="term" value="C:cytosol"/>
    <property type="evidence" value="ECO:0007669"/>
    <property type="project" value="TreeGrafter"/>
</dbReference>
<accession>A0A1M5R7L9</accession>
<dbReference type="GO" id="GO:0030245">
    <property type="term" value="P:cellulose catabolic process"/>
    <property type="evidence" value="ECO:0007669"/>
    <property type="project" value="UniProtKB-KW"/>
</dbReference>
<dbReference type="Pfam" id="PF00232">
    <property type="entry name" value="Glyco_hydro_1"/>
    <property type="match status" value="1"/>
</dbReference>
<evidence type="ECO:0000313" key="15">
    <source>
        <dbReference type="Proteomes" id="UP000242592"/>
    </source>
</evidence>
<dbReference type="InterPro" id="IPR001360">
    <property type="entry name" value="Glyco_hydro_1"/>
</dbReference>
<evidence type="ECO:0000256" key="7">
    <source>
        <dbReference type="ARBA" id="ARBA00023277"/>
    </source>
</evidence>
<dbReference type="EC" id="3.2.1.21" evidence="4 13"/>
<keyword evidence="7" id="KW-0119">Carbohydrate metabolism</keyword>
<dbReference type="GO" id="GO:0008422">
    <property type="term" value="F:beta-glucosidase activity"/>
    <property type="evidence" value="ECO:0007669"/>
    <property type="project" value="UniProtKB-EC"/>
</dbReference>
<dbReference type="InterPro" id="IPR033132">
    <property type="entry name" value="GH_1_N_CS"/>
</dbReference>
<gene>
    <name evidence="14" type="ORF">SAMN02745199_0378</name>
</gene>
<evidence type="ECO:0000256" key="9">
    <source>
        <dbReference type="ARBA" id="ARBA00023326"/>
    </source>
</evidence>
<dbReference type="PANTHER" id="PTHR10353">
    <property type="entry name" value="GLYCOSYL HYDROLASE"/>
    <property type="match status" value="1"/>
</dbReference>
<evidence type="ECO:0000256" key="11">
    <source>
        <dbReference type="PIRSR" id="PIRSR617736-2"/>
    </source>
</evidence>
<keyword evidence="15" id="KW-1185">Reference proteome</keyword>
<feature type="binding site" evidence="11">
    <location>
        <position position="122"/>
    </location>
    <ligand>
        <name>substrate</name>
    </ligand>
</feature>
<feature type="binding site" evidence="11">
    <location>
        <position position="22"/>
    </location>
    <ligand>
        <name>substrate</name>
    </ligand>
</feature>
<evidence type="ECO:0000256" key="12">
    <source>
        <dbReference type="PROSITE-ProRule" id="PRU10055"/>
    </source>
</evidence>
<feature type="active site" description="Proton donor" evidence="10">
    <location>
        <position position="167"/>
    </location>
</feature>
<dbReference type="PROSITE" id="PS00653">
    <property type="entry name" value="GLYCOSYL_HYDROL_F1_2"/>
    <property type="match status" value="1"/>
</dbReference>
<evidence type="ECO:0000256" key="1">
    <source>
        <dbReference type="ARBA" id="ARBA00000448"/>
    </source>
</evidence>
<comment type="catalytic activity">
    <reaction evidence="1 13">
        <text>Hydrolysis of terminal, non-reducing beta-D-glucosyl residues with release of beta-D-glucose.</text>
        <dbReference type="EC" id="3.2.1.21"/>
    </reaction>
</comment>
<keyword evidence="5 13" id="KW-0378">Hydrolase</keyword>
<organism evidence="14 15">
    <name type="scientific">Thermosipho atlanticus DSM 15807</name>
    <dbReference type="NCBI Taxonomy" id="1123380"/>
    <lineage>
        <taxon>Bacteria</taxon>
        <taxon>Thermotogati</taxon>
        <taxon>Thermotogota</taxon>
        <taxon>Thermotogae</taxon>
        <taxon>Thermotogales</taxon>
        <taxon>Fervidobacteriaceae</taxon>
        <taxon>Thermosipho</taxon>
    </lineage>
</organism>
<dbReference type="STRING" id="1123380.SAMN02745199_0378"/>
<dbReference type="PROSITE" id="PS00572">
    <property type="entry name" value="GLYCOSYL_HYDROL_F1_1"/>
    <property type="match status" value="1"/>
</dbReference>
<sequence>MAIKRSEFPENFIFGTATSAYQIEGAVNEDGREPSIWDVFSHTPGKIQNNENGDVACDHYHRYNEDVQIMKEIGFNGYRFSISWPRVLFSNQKKNQKGLDFYNKLVDTLLENNITPFITLYHWDLPYYLYEKGGWLNPDIALYFQDYAALMFEILGDRVKHWITLNEPWCSSYLGYFMGKHAPGHTNIQETIIAAHNLLRAHGYAVKIFREIVKDGIIGITNVVSKIEPAKESEENFQAAILVDEIVNGWFHDPIIFGKFPENAKGLFKQLGLEIPETDMDIISQPIDFFGVNYYTRQLVEYDPTSPYLYKNVEGILPKTEMGWEIYPEGLYDMLRKIHRRYGLPLYITENGMAGPDKLQNDIINDDYRVKYLEKHFEKALEAIEDGIDLRGYFVWSLLDNFEWEKGYSKRFGIVYVDYKTQKRYLKKSAVWLKEFLRK</sequence>
<comment type="similarity">
    <text evidence="3 13">Belongs to the glycosyl hydrolase 1 family.</text>
</comment>
<dbReference type="SUPFAM" id="SSF51445">
    <property type="entry name" value="(Trans)glycosidases"/>
    <property type="match status" value="1"/>
</dbReference>
<evidence type="ECO:0000256" key="5">
    <source>
        <dbReference type="ARBA" id="ARBA00022801"/>
    </source>
</evidence>
<keyword evidence="8 13" id="KW-0326">Glycosidase</keyword>
<evidence type="ECO:0000256" key="3">
    <source>
        <dbReference type="ARBA" id="ARBA00010838"/>
    </source>
</evidence>
<feature type="active site" description="Nucleophile" evidence="10 12">
    <location>
        <position position="350"/>
    </location>
</feature>
<feature type="binding site" evidence="11">
    <location>
        <begin position="403"/>
        <end position="404"/>
    </location>
    <ligand>
        <name>substrate</name>
    </ligand>
</feature>
<protein>
    <recommendedName>
        <fullName evidence="4 13">Beta-glucosidase</fullName>
        <ecNumber evidence="4 13">3.2.1.21</ecNumber>
    </recommendedName>
</protein>
<dbReference type="NCBIfam" id="TIGR03356">
    <property type="entry name" value="BGL"/>
    <property type="match status" value="1"/>
</dbReference>
<dbReference type="InterPro" id="IPR018120">
    <property type="entry name" value="Glyco_hydro_1_AS"/>
</dbReference>
<dbReference type="InterPro" id="IPR017736">
    <property type="entry name" value="Glyco_hydro_1_beta-glucosidase"/>
</dbReference>
<evidence type="ECO:0000256" key="2">
    <source>
        <dbReference type="ARBA" id="ARBA00004987"/>
    </source>
</evidence>
<dbReference type="PRINTS" id="PR00131">
    <property type="entry name" value="GLHYDRLASE1"/>
</dbReference>
<evidence type="ECO:0000256" key="6">
    <source>
        <dbReference type="ARBA" id="ARBA00023001"/>
    </source>
</evidence>